<keyword evidence="1" id="KW-0812">Transmembrane</keyword>
<protein>
    <submittedName>
        <fullName evidence="2">Uncharacterized protein</fullName>
    </submittedName>
</protein>
<evidence type="ECO:0000313" key="2">
    <source>
        <dbReference type="EMBL" id="RVW64998.1"/>
    </source>
</evidence>
<name>A0A438FYK4_VITVI</name>
<dbReference type="EMBL" id="QGNW01000694">
    <property type="protein sequence ID" value="RVW64998.1"/>
    <property type="molecule type" value="Genomic_DNA"/>
</dbReference>
<evidence type="ECO:0000256" key="1">
    <source>
        <dbReference type="SAM" id="Phobius"/>
    </source>
</evidence>
<organism evidence="2 3">
    <name type="scientific">Vitis vinifera</name>
    <name type="common">Grape</name>
    <dbReference type="NCBI Taxonomy" id="29760"/>
    <lineage>
        <taxon>Eukaryota</taxon>
        <taxon>Viridiplantae</taxon>
        <taxon>Streptophyta</taxon>
        <taxon>Embryophyta</taxon>
        <taxon>Tracheophyta</taxon>
        <taxon>Spermatophyta</taxon>
        <taxon>Magnoliopsida</taxon>
        <taxon>eudicotyledons</taxon>
        <taxon>Gunneridae</taxon>
        <taxon>Pentapetalae</taxon>
        <taxon>rosids</taxon>
        <taxon>Vitales</taxon>
        <taxon>Vitaceae</taxon>
        <taxon>Viteae</taxon>
        <taxon>Vitis</taxon>
    </lineage>
</organism>
<accession>A0A438FYK4</accession>
<keyword evidence="1" id="KW-1133">Transmembrane helix</keyword>
<gene>
    <name evidence="2" type="ORF">CK203_062562</name>
</gene>
<dbReference type="Proteomes" id="UP000288805">
    <property type="component" value="Unassembled WGS sequence"/>
</dbReference>
<evidence type="ECO:0000313" key="3">
    <source>
        <dbReference type="Proteomes" id="UP000288805"/>
    </source>
</evidence>
<sequence length="314" mass="35213">MVQSCVVGSLVSSPIIEVGRTNRKDYVKDKVGAINIRRCFLVELVDRFAKVDFSQHRKHNGMLLLIMLLLLFMLLIQLLWRNMEVVVEKVCNRFGGVTCIGDGSHRLEEGEVKGGGLLSFIGREARARCDLVRSRVEARGISLGGAAHAIDWVFMRQNHFLGIEGLLQGEERKHERSESLSLCKIEDSHQGSWEFASRNRQTCAVLQVCCKIKGLASGSWEFARRIGRLSPPTGTLFFAMSNVGEVGIKRPVSVPLPILWTPGDSFIFIFKDISLENVSRMHELSEAFHAISLRHTCLMSILEQFSKLSSRPGM</sequence>
<feature type="transmembrane region" description="Helical" evidence="1">
    <location>
        <begin position="62"/>
        <end position="80"/>
    </location>
</feature>
<dbReference type="AlphaFoldDB" id="A0A438FYK4"/>
<proteinExistence type="predicted"/>
<keyword evidence="1" id="KW-0472">Membrane</keyword>
<reference evidence="2 3" key="1">
    <citation type="journal article" date="2018" name="PLoS Genet.">
        <title>Population sequencing reveals clonal diversity and ancestral inbreeding in the grapevine cultivar Chardonnay.</title>
        <authorList>
            <person name="Roach M.J."/>
            <person name="Johnson D.L."/>
            <person name="Bohlmann J."/>
            <person name="van Vuuren H.J."/>
            <person name="Jones S.J."/>
            <person name="Pretorius I.S."/>
            <person name="Schmidt S.A."/>
            <person name="Borneman A.R."/>
        </authorList>
    </citation>
    <scope>NUCLEOTIDE SEQUENCE [LARGE SCALE GENOMIC DNA]</scope>
    <source>
        <strain evidence="3">cv. Chardonnay</strain>
        <tissue evidence="2">Leaf</tissue>
    </source>
</reference>
<comment type="caution">
    <text evidence="2">The sequence shown here is derived from an EMBL/GenBank/DDBJ whole genome shotgun (WGS) entry which is preliminary data.</text>
</comment>
<dbReference type="PANTHER" id="PTHR46710:SF1">
    <property type="entry name" value="ARM REPEAT PROTEIN INTERACTING WITH ABF2"/>
    <property type="match status" value="1"/>
</dbReference>
<dbReference type="PANTHER" id="PTHR46710">
    <property type="entry name" value="ARM REPEAT PROTEIN INTERACTING WITH ABF2"/>
    <property type="match status" value="1"/>
</dbReference>
<dbReference type="InterPro" id="IPR044282">
    <property type="entry name" value="ABAP1/ARIA"/>
</dbReference>